<evidence type="ECO:0000256" key="8">
    <source>
        <dbReference type="ARBA" id="ARBA00023136"/>
    </source>
</evidence>
<comment type="subcellular location">
    <subcellularLocation>
        <location evidence="13">Cell membrane</location>
        <topology evidence="13">Single-pass membrane protein</topology>
    </subcellularLocation>
    <subcellularLocation>
        <location evidence="12">Endomembrane system</location>
        <topology evidence="12">Single-pass membrane protein</topology>
    </subcellularLocation>
</comment>
<evidence type="ECO:0000256" key="1">
    <source>
        <dbReference type="ARBA" id="ARBA00005513"/>
    </source>
</evidence>
<sequence length="184" mass="20753">MFKKPKRLLNRLRQNQRRLDMMEILQHNTTLWVGFSFVIFVLLAVKFGGKAIAVALDKKIAEIKAEIETAERLKKEAQELLLEFQQKQRDAESAAAKIIDQAKASALAVQQAAEAELSESMERREAQLTERLKRIEEKAIADIQNHAADLALKATREIVEKTLDEKAAAGLVDQAIKSVSKYLN</sequence>
<dbReference type="InterPro" id="IPR050059">
    <property type="entry name" value="ATP_synthase_B_chain"/>
</dbReference>
<comment type="similarity">
    <text evidence="1 13 14">Belongs to the ATPase B chain family.</text>
</comment>
<dbReference type="PANTHER" id="PTHR33445">
    <property type="entry name" value="ATP SYNTHASE SUBUNIT B', CHLOROPLASTIC"/>
    <property type="match status" value="1"/>
</dbReference>
<dbReference type="GO" id="GO:0012505">
    <property type="term" value="C:endomembrane system"/>
    <property type="evidence" value="ECO:0007669"/>
    <property type="project" value="UniProtKB-SubCell"/>
</dbReference>
<evidence type="ECO:0000256" key="7">
    <source>
        <dbReference type="ARBA" id="ARBA00023065"/>
    </source>
</evidence>
<dbReference type="InterPro" id="IPR002146">
    <property type="entry name" value="ATP_synth_b/b'su_bac/chlpt"/>
</dbReference>
<evidence type="ECO:0000256" key="4">
    <source>
        <dbReference type="ARBA" id="ARBA00022692"/>
    </source>
</evidence>
<name>A0A2W5MWX3_9BACT</name>
<evidence type="ECO:0000256" key="6">
    <source>
        <dbReference type="ARBA" id="ARBA00022989"/>
    </source>
</evidence>
<dbReference type="GO" id="GO:0045259">
    <property type="term" value="C:proton-transporting ATP synthase complex"/>
    <property type="evidence" value="ECO:0007669"/>
    <property type="project" value="UniProtKB-KW"/>
</dbReference>
<dbReference type="EMBL" id="QFQB01000077">
    <property type="protein sequence ID" value="PZQ44798.1"/>
    <property type="molecule type" value="Genomic_DNA"/>
</dbReference>
<dbReference type="AlphaFoldDB" id="A0A2W5MWX3"/>
<organism evidence="16 17">
    <name type="scientific">Micavibrio aeruginosavorus</name>
    <dbReference type="NCBI Taxonomy" id="349221"/>
    <lineage>
        <taxon>Bacteria</taxon>
        <taxon>Pseudomonadati</taxon>
        <taxon>Bdellovibrionota</taxon>
        <taxon>Bdellovibrionia</taxon>
        <taxon>Bdellovibrionales</taxon>
        <taxon>Pseudobdellovibrionaceae</taxon>
        <taxon>Micavibrio</taxon>
    </lineage>
</organism>
<evidence type="ECO:0000256" key="15">
    <source>
        <dbReference type="SAM" id="Coils"/>
    </source>
</evidence>
<evidence type="ECO:0000256" key="13">
    <source>
        <dbReference type="HAMAP-Rule" id="MF_01398"/>
    </source>
</evidence>
<dbReference type="GO" id="GO:0046961">
    <property type="term" value="F:proton-transporting ATPase activity, rotational mechanism"/>
    <property type="evidence" value="ECO:0007669"/>
    <property type="project" value="TreeGrafter"/>
</dbReference>
<reference evidence="16 17" key="1">
    <citation type="submission" date="2017-08" db="EMBL/GenBank/DDBJ databases">
        <title>Infants hospitalized years apart are colonized by the same room-sourced microbial strains.</title>
        <authorList>
            <person name="Brooks B."/>
            <person name="Olm M.R."/>
            <person name="Firek B.A."/>
            <person name="Baker R."/>
            <person name="Thomas B.C."/>
            <person name="Morowitz M.J."/>
            <person name="Banfield J.F."/>
        </authorList>
    </citation>
    <scope>NUCLEOTIDE SEQUENCE [LARGE SCALE GENOMIC DNA]</scope>
    <source>
        <strain evidence="16">S2_005_002_R2_29</strain>
    </source>
</reference>
<evidence type="ECO:0000256" key="5">
    <source>
        <dbReference type="ARBA" id="ARBA00022781"/>
    </source>
</evidence>
<dbReference type="Proteomes" id="UP000249417">
    <property type="component" value="Unassembled WGS sequence"/>
</dbReference>
<evidence type="ECO:0000256" key="12">
    <source>
        <dbReference type="ARBA" id="ARBA00037847"/>
    </source>
</evidence>
<keyword evidence="15" id="KW-0175">Coiled coil</keyword>
<evidence type="ECO:0000256" key="10">
    <source>
        <dbReference type="ARBA" id="ARBA00025198"/>
    </source>
</evidence>
<dbReference type="GO" id="GO:0046933">
    <property type="term" value="F:proton-transporting ATP synthase activity, rotational mechanism"/>
    <property type="evidence" value="ECO:0007669"/>
    <property type="project" value="UniProtKB-UniRule"/>
</dbReference>
<accession>A0A2W5MWX3</accession>
<keyword evidence="8 13" id="KW-0472">Membrane</keyword>
<evidence type="ECO:0000313" key="17">
    <source>
        <dbReference type="Proteomes" id="UP000249417"/>
    </source>
</evidence>
<proteinExistence type="inferred from homology"/>
<dbReference type="HAMAP" id="MF_01398">
    <property type="entry name" value="ATP_synth_b_bprime"/>
    <property type="match status" value="1"/>
</dbReference>
<evidence type="ECO:0000256" key="3">
    <source>
        <dbReference type="ARBA" id="ARBA00022547"/>
    </source>
</evidence>
<gene>
    <name evidence="13" type="primary">atpF</name>
    <name evidence="16" type="ORF">DI551_09410</name>
</gene>
<protein>
    <recommendedName>
        <fullName evidence="13">ATP synthase subunit b</fullName>
    </recommendedName>
    <alternativeName>
        <fullName evidence="13">ATP synthase F(0) sector subunit b</fullName>
    </alternativeName>
    <alternativeName>
        <fullName evidence="13">ATPase subunit I</fullName>
    </alternativeName>
    <alternativeName>
        <fullName evidence="13">F-type ATPase subunit b</fullName>
        <shortName evidence="13">F-ATPase subunit b</shortName>
    </alternativeName>
</protein>
<evidence type="ECO:0000256" key="14">
    <source>
        <dbReference type="RuleBase" id="RU003848"/>
    </source>
</evidence>
<comment type="function">
    <text evidence="10 13">F(1)F(0) ATP synthase produces ATP from ADP in the presence of a proton or sodium gradient. F-type ATPases consist of two structural domains, F(1) containing the extramembraneous catalytic core and F(0) containing the membrane proton channel, linked together by a central stalk and a peripheral stalk. During catalysis, ATP synthesis in the catalytic domain of F(1) is coupled via a rotary mechanism of the central stalk subunits to proton translocation.</text>
</comment>
<dbReference type="GO" id="GO:0005886">
    <property type="term" value="C:plasma membrane"/>
    <property type="evidence" value="ECO:0007669"/>
    <property type="project" value="UniProtKB-SubCell"/>
</dbReference>
<evidence type="ECO:0000256" key="9">
    <source>
        <dbReference type="ARBA" id="ARBA00023310"/>
    </source>
</evidence>
<keyword evidence="3 13" id="KW-0138">CF(0)</keyword>
<keyword evidence="9 13" id="KW-0066">ATP synthesis</keyword>
<comment type="function">
    <text evidence="11">Component of the F(0) channel, it forms part of the peripheral stalk, linking F(1) to F(0). The b'-subunit is a diverged and duplicated form of b found in plants and photosynthetic bacteria.</text>
</comment>
<feature type="coiled-coil region" evidence="15">
    <location>
        <begin position="53"/>
        <end position="138"/>
    </location>
</feature>
<evidence type="ECO:0000256" key="2">
    <source>
        <dbReference type="ARBA" id="ARBA00022448"/>
    </source>
</evidence>
<keyword evidence="4 13" id="KW-0812">Transmembrane</keyword>
<keyword evidence="13" id="KW-1003">Cell membrane</keyword>
<dbReference type="Pfam" id="PF00430">
    <property type="entry name" value="ATP-synt_B"/>
    <property type="match status" value="1"/>
</dbReference>
<comment type="subunit">
    <text evidence="13">F-type ATPases have 2 components, F(1) - the catalytic core - and F(0) - the membrane proton channel. F(1) has five subunits: alpha(3), beta(3), gamma(1), delta(1), epsilon(1). F(0) has three main subunits: a(1), b(2) and c(10-14). The alpha and beta chains form an alternating ring which encloses part of the gamma chain. F(1) is attached to F(0) by a central stalk formed by the gamma and epsilon chains, while a peripheral stalk is formed by the delta and b chains.</text>
</comment>
<dbReference type="CDD" id="cd06503">
    <property type="entry name" value="ATP-synt_Fo_b"/>
    <property type="match status" value="1"/>
</dbReference>
<evidence type="ECO:0000256" key="11">
    <source>
        <dbReference type="ARBA" id="ARBA00025614"/>
    </source>
</evidence>
<keyword evidence="5 13" id="KW-0375">Hydrogen ion transport</keyword>
<dbReference type="PANTHER" id="PTHR33445:SF1">
    <property type="entry name" value="ATP SYNTHASE SUBUNIT B"/>
    <property type="match status" value="1"/>
</dbReference>
<comment type="caution">
    <text evidence="16">The sequence shown here is derived from an EMBL/GenBank/DDBJ whole genome shotgun (WGS) entry which is preliminary data.</text>
</comment>
<keyword evidence="2 13" id="KW-0813">Transport</keyword>
<keyword evidence="7 13" id="KW-0406">Ion transport</keyword>
<evidence type="ECO:0000313" key="16">
    <source>
        <dbReference type="EMBL" id="PZQ44798.1"/>
    </source>
</evidence>
<keyword evidence="6 13" id="KW-1133">Transmembrane helix</keyword>